<dbReference type="Gene3D" id="3.40.50.11180">
    <property type="match status" value="1"/>
</dbReference>
<keyword evidence="7 13" id="KW-0067">ATP-binding</keyword>
<evidence type="ECO:0000256" key="12">
    <source>
        <dbReference type="ARBA" id="ARBA00070128"/>
    </source>
</evidence>
<dbReference type="InterPro" id="IPR001650">
    <property type="entry name" value="Helicase_C-like"/>
</dbReference>
<evidence type="ECO:0000259" key="15">
    <source>
        <dbReference type="PROSITE" id="PS51194"/>
    </source>
</evidence>
<dbReference type="KEGG" id="dog:HP555_04520"/>
<dbReference type="Proteomes" id="UP000596092">
    <property type="component" value="Chromosome"/>
</dbReference>
<keyword evidence="4 13" id="KW-0227">DNA damage</keyword>
<dbReference type="AlphaFoldDB" id="A0A7T5VCC2"/>
<dbReference type="InterPro" id="IPR036101">
    <property type="entry name" value="CarD-like/TRCF_RID_sf"/>
</dbReference>
<evidence type="ECO:0000256" key="2">
    <source>
        <dbReference type="ARBA" id="ARBA00022490"/>
    </source>
</evidence>
<sequence length="1181" mass="132225">MQSIIARLRESGHPPDIFGLHSASAALFLSRAVEALQRSYCVILPSDDQLEVLAQDFAFFSDTRVLVYPGYEIPPYSPLSPDPATVCSRLATLYQLLEHTAPCIVLASVEAVLRRVLPSRVLSRHCELVQIGEEIEQEPLIAALIAAGYQMSEMVRQEGDLALRGGIIDVYPPHLGTAKNGPLRLDFFGDVLESIRVFDPISQRSLQEISEAVLVPATDILFPPPEQRQDIVAAADTAAVQYHWSSDEHRLVRDRLSTGQTFPGLESLLPLVYGGRSGLQTFFDYLPAHTALVVYDPIAVHQQQQLVRERIHANYEEALNRNSAILSPEDLFLSEAEWETNHDQLLAARLAFLHEPDQDQKLTLTCATGDHALLAQEIEIQRKKRGMLPPLVDRMQQWLRNGEQIVLACRSSRQAGHLQEMLAHYQLRTVLLPAPFALENIVEKDVIYCFDQPLSRGFDLLTEHLHFLSAEELFGDKRLGKRQRRSKQEYAEPVQIEHLQEGEFVVHRDHGIGIFRGLVNMEISGRHGDFMLIAYRDDNKLYVPVDRLHWVSRYQGLTDQEPKLDSLGSQRWQSAKKKVTEAVWKIAQELLDIYAQRELREGHSFSAPGALYEQLEESFPYDETSGQARAINDVLGDLRREQPMDRLVCGDVGYGKTEVAARAAFKVIEDGYQVAILVPTTVLAEQHAATFRERFASFPVEIACLNRFRSSRRQKEIVAQLAAGTIDLIIGTHRLLSKDIQFKKLGLLVVDEEHRFGVSHKEKIKKIKATVDVLTLTATPIPRTLQMSLLGIRDLSVISTPPQQRRSVKTFVAKYDQLVIREAIARELGRGGQIFFVHNRVRSIHRIAAAIAALVPQARIGVAHGQMAGTQLEDIMVRFINHELDILMCTTIIESGLDIPNANTIIINRADHLGLADIYQLRGRVGRSSRQAYAYLLVASLDHLTPDAQQRLRALMDCSELGGGFKLAMNDLQIRGGGNLLGVSQSGHIAAVGYDLYLELLQATVTDLKRKVQAGEMLPVAEDTIDPEIKLRVAAYLPDTYIQDASQRYHVYRRLSVAGNGSNADLDDAEEEVVDRYGPLPPEGRTLITAIRLKQRLRTLGINKLEQGEGCLIVSFAATTTVEPSRIVHLIEQQSNKKQRTSSIRLTSDQRLVVSLGQQEDPFTQIDSLLNTLAEPVSIVS</sequence>
<dbReference type="HAMAP" id="MF_00969">
    <property type="entry name" value="TRCF"/>
    <property type="match status" value="1"/>
</dbReference>
<name>A0A7T5VCC2_9BACT</name>
<evidence type="ECO:0000256" key="3">
    <source>
        <dbReference type="ARBA" id="ARBA00022741"/>
    </source>
</evidence>
<dbReference type="Pfam" id="PF02559">
    <property type="entry name" value="CarD_TRCF_RID"/>
    <property type="match status" value="1"/>
</dbReference>
<dbReference type="EMBL" id="CP054140">
    <property type="protein sequence ID" value="QQG65184.1"/>
    <property type="molecule type" value="Genomic_DNA"/>
</dbReference>
<dbReference type="GO" id="GO:0003684">
    <property type="term" value="F:damaged DNA binding"/>
    <property type="evidence" value="ECO:0007669"/>
    <property type="project" value="InterPro"/>
</dbReference>
<evidence type="ECO:0000256" key="9">
    <source>
        <dbReference type="ARBA" id="ARBA00023204"/>
    </source>
</evidence>
<gene>
    <name evidence="13 16" type="primary">mfd</name>
    <name evidence="16" type="ORF">HP555_04520</name>
</gene>
<dbReference type="CDD" id="cd17991">
    <property type="entry name" value="DEXHc_TRCF"/>
    <property type="match status" value="1"/>
</dbReference>
<dbReference type="Gene3D" id="2.40.10.170">
    <property type="match status" value="1"/>
</dbReference>
<dbReference type="InterPro" id="IPR003711">
    <property type="entry name" value="CarD-like/TRCF_RID"/>
</dbReference>
<reference evidence="16 17" key="1">
    <citation type="submission" date="2020-05" db="EMBL/GenBank/DDBJ databases">
        <title>Complete genome of Desulfobulbus oligotrophicus.</title>
        <authorList>
            <person name="Podar M."/>
        </authorList>
    </citation>
    <scope>NUCLEOTIDE SEQUENCE [LARGE SCALE GENOMIC DNA]</scope>
    <source>
        <strain evidence="16 17">Prop6</strain>
    </source>
</reference>
<comment type="subcellular location">
    <subcellularLocation>
        <location evidence="1 13">Cytoplasm</location>
    </subcellularLocation>
</comment>
<evidence type="ECO:0000256" key="13">
    <source>
        <dbReference type="HAMAP-Rule" id="MF_00969"/>
    </source>
</evidence>
<dbReference type="InterPro" id="IPR011545">
    <property type="entry name" value="DEAD/DEAH_box_helicase_dom"/>
</dbReference>
<dbReference type="InterPro" id="IPR014001">
    <property type="entry name" value="Helicase_ATP-bd"/>
</dbReference>
<dbReference type="RefSeq" id="WP_199264004.1">
    <property type="nucleotide sequence ID" value="NZ_CP054140.1"/>
</dbReference>
<dbReference type="SMART" id="SM00982">
    <property type="entry name" value="TRCF"/>
    <property type="match status" value="1"/>
</dbReference>
<evidence type="ECO:0000313" key="16">
    <source>
        <dbReference type="EMBL" id="QQG65184.1"/>
    </source>
</evidence>
<keyword evidence="9 13" id="KW-0234">DNA repair</keyword>
<comment type="similarity">
    <text evidence="10 13">In the N-terminal section; belongs to the UvrB family.</text>
</comment>
<dbReference type="Gene3D" id="3.30.2060.10">
    <property type="entry name" value="Penicillin-binding protein 1b domain"/>
    <property type="match status" value="1"/>
</dbReference>
<evidence type="ECO:0000256" key="1">
    <source>
        <dbReference type="ARBA" id="ARBA00004496"/>
    </source>
</evidence>
<keyword evidence="5 13" id="KW-0378">Hydrolase</keyword>
<evidence type="ECO:0000256" key="6">
    <source>
        <dbReference type="ARBA" id="ARBA00022806"/>
    </source>
</evidence>
<evidence type="ECO:0000256" key="4">
    <source>
        <dbReference type="ARBA" id="ARBA00022763"/>
    </source>
</evidence>
<dbReference type="NCBIfam" id="TIGR00580">
    <property type="entry name" value="mfd"/>
    <property type="match status" value="1"/>
</dbReference>
<evidence type="ECO:0000259" key="14">
    <source>
        <dbReference type="PROSITE" id="PS51192"/>
    </source>
</evidence>
<proteinExistence type="inferred from homology"/>
<dbReference type="SMART" id="SM01058">
    <property type="entry name" value="CarD_TRCF"/>
    <property type="match status" value="1"/>
</dbReference>
<dbReference type="Pfam" id="PF00270">
    <property type="entry name" value="DEAD"/>
    <property type="match status" value="1"/>
</dbReference>
<dbReference type="SUPFAM" id="SSF52540">
    <property type="entry name" value="P-loop containing nucleoside triphosphate hydrolases"/>
    <property type="match status" value="4"/>
</dbReference>
<accession>A0A7T5VCC2</accession>
<protein>
    <recommendedName>
        <fullName evidence="12 13">Transcription-repair-coupling factor</fullName>
        <shortName evidence="13">TRCF</shortName>
        <ecNumber evidence="13">3.6.4.-</ecNumber>
    </recommendedName>
</protein>
<dbReference type="GO" id="GO:0000716">
    <property type="term" value="P:transcription-coupled nucleotide-excision repair, DNA damage recognition"/>
    <property type="evidence" value="ECO:0007669"/>
    <property type="project" value="UniProtKB-UniRule"/>
</dbReference>
<evidence type="ECO:0000313" key="17">
    <source>
        <dbReference type="Proteomes" id="UP000596092"/>
    </source>
</evidence>
<dbReference type="GO" id="GO:0006355">
    <property type="term" value="P:regulation of DNA-templated transcription"/>
    <property type="evidence" value="ECO:0007669"/>
    <property type="project" value="UniProtKB-UniRule"/>
</dbReference>
<keyword evidence="6" id="KW-0347">Helicase</keyword>
<keyword evidence="17" id="KW-1185">Reference proteome</keyword>
<dbReference type="Pfam" id="PF03461">
    <property type="entry name" value="TRCF"/>
    <property type="match status" value="1"/>
</dbReference>
<dbReference type="EC" id="3.6.4.-" evidence="13"/>
<comment type="function">
    <text evidence="13">Couples transcription and DNA repair by recognizing RNA polymerase (RNAP) stalled at DNA lesions. Mediates ATP-dependent release of RNAP and its truncated transcript from the DNA, and recruitment of nucleotide excision repair machinery to the damaged site.</text>
</comment>
<keyword evidence="8 13" id="KW-0238">DNA-binding</keyword>
<dbReference type="PROSITE" id="PS51194">
    <property type="entry name" value="HELICASE_CTER"/>
    <property type="match status" value="1"/>
</dbReference>
<dbReference type="InterPro" id="IPR047112">
    <property type="entry name" value="RecG/Mfd"/>
</dbReference>
<keyword evidence="3 13" id="KW-0547">Nucleotide-binding</keyword>
<evidence type="ECO:0000256" key="11">
    <source>
        <dbReference type="ARBA" id="ARBA00061399"/>
    </source>
</evidence>
<dbReference type="GO" id="GO:0005737">
    <property type="term" value="C:cytoplasm"/>
    <property type="evidence" value="ECO:0007669"/>
    <property type="project" value="UniProtKB-SubCell"/>
</dbReference>
<dbReference type="GO" id="GO:0016787">
    <property type="term" value="F:hydrolase activity"/>
    <property type="evidence" value="ECO:0007669"/>
    <property type="project" value="UniProtKB-KW"/>
</dbReference>
<organism evidence="16 17">
    <name type="scientific">Desulfobulbus oligotrophicus</name>
    <dbReference type="NCBI Taxonomy" id="1909699"/>
    <lineage>
        <taxon>Bacteria</taxon>
        <taxon>Pseudomonadati</taxon>
        <taxon>Thermodesulfobacteriota</taxon>
        <taxon>Desulfobulbia</taxon>
        <taxon>Desulfobulbales</taxon>
        <taxon>Desulfobulbaceae</taxon>
        <taxon>Desulfobulbus</taxon>
    </lineage>
</organism>
<evidence type="ECO:0000256" key="5">
    <source>
        <dbReference type="ARBA" id="ARBA00022801"/>
    </source>
</evidence>
<dbReference type="FunFam" id="3.40.50.300:FF:000546">
    <property type="entry name" value="Transcription-repair-coupling factor"/>
    <property type="match status" value="1"/>
</dbReference>
<dbReference type="Pfam" id="PF17757">
    <property type="entry name" value="UvrB_inter"/>
    <property type="match status" value="1"/>
</dbReference>
<dbReference type="SUPFAM" id="SSF143517">
    <property type="entry name" value="TRCF domain-like"/>
    <property type="match status" value="1"/>
</dbReference>
<dbReference type="SMART" id="SM00490">
    <property type="entry name" value="HELICc"/>
    <property type="match status" value="1"/>
</dbReference>
<evidence type="ECO:0000256" key="7">
    <source>
        <dbReference type="ARBA" id="ARBA00022840"/>
    </source>
</evidence>
<dbReference type="PANTHER" id="PTHR47964">
    <property type="entry name" value="ATP-DEPENDENT DNA HELICASE HOMOLOG RECG, CHLOROPLASTIC"/>
    <property type="match status" value="1"/>
</dbReference>
<comment type="similarity">
    <text evidence="11 13">In the C-terminal section; belongs to the helicase family. RecG subfamily.</text>
</comment>
<dbReference type="Gene3D" id="3.40.50.300">
    <property type="entry name" value="P-loop containing nucleotide triphosphate hydrolases"/>
    <property type="match status" value="2"/>
</dbReference>
<dbReference type="SMART" id="SM00487">
    <property type="entry name" value="DEXDc"/>
    <property type="match status" value="1"/>
</dbReference>
<dbReference type="GO" id="GO:0003678">
    <property type="term" value="F:DNA helicase activity"/>
    <property type="evidence" value="ECO:0007669"/>
    <property type="project" value="TreeGrafter"/>
</dbReference>
<dbReference type="Pfam" id="PF00271">
    <property type="entry name" value="Helicase_C"/>
    <property type="match status" value="1"/>
</dbReference>
<evidence type="ECO:0000256" key="10">
    <source>
        <dbReference type="ARBA" id="ARBA00061104"/>
    </source>
</evidence>
<dbReference type="SUPFAM" id="SSF141259">
    <property type="entry name" value="CarD-like"/>
    <property type="match status" value="1"/>
</dbReference>
<dbReference type="InterPro" id="IPR005118">
    <property type="entry name" value="TRCF_C"/>
</dbReference>
<evidence type="ECO:0000256" key="8">
    <source>
        <dbReference type="ARBA" id="ARBA00023125"/>
    </source>
</evidence>
<dbReference type="PROSITE" id="PS51192">
    <property type="entry name" value="HELICASE_ATP_BIND_1"/>
    <property type="match status" value="1"/>
</dbReference>
<dbReference type="InterPro" id="IPR027417">
    <property type="entry name" value="P-loop_NTPase"/>
</dbReference>
<dbReference type="InterPro" id="IPR037235">
    <property type="entry name" value="TRCF-like_C_D7"/>
</dbReference>
<keyword evidence="2 13" id="KW-0963">Cytoplasm</keyword>
<dbReference type="InterPro" id="IPR041471">
    <property type="entry name" value="UvrB_inter"/>
</dbReference>
<dbReference type="GO" id="GO:0005524">
    <property type="term" value="F:ATP binding"/>
    <property type="evidence" value="ECO:0007669"/>
    <property type="project" value="UniProtKB-UniRule"/>
</dbReference>
<feature type="domain" description="Helicase C-terminal" evidence="15">
    <location>
        <begin position="819"/>
        <end position="973"/>
    </location>
</feature>
<dbReference type="PANTHER" id="PTHR47964:SF1">
    <property type="entry name" value="ATP-DEPENDENT DNA HELICASE HOMOLOG RECG, CHLOROPLASTIC"/>
    <property type="match status" value="1"/>
</dbReference>
<dbReference type="InterPro" id="IPR004576">
    <property type="entry name" value="Mfd"/>
</dbReference>
<dbReference type="Gene3D" id="3.90.1150.50">
    <property type="entry name" value="Transcription-repair-coupling factor, D7 domain"/>
    <property type="match status" value="1"/>
</dbReference>
<feature type="domain" description="Helicase ATP-binding" evidence="14">
    <location>
        <begin position="637"/>
        <end position="798"/>
    </location>
</feature>